<sequence>EKFCEATYAALSGQKLYENQTVSCQIDRNADDAELSWNWLMDQPEIMPLHLTLGTVSLNPVSQIETVKMWQEWMDYFIEERNQIMMNSVNCEMRVNDLTKINDIAQEKIELMTSDKDKEIEPSSEPLESQLSDHSETNKQRITLEKSPLPRSKHSPTNIVLPSKRPRLDKIIESNESASTNSVLTKTFRGQVIKSRKINLSRVTLDDILTNSEQVAKDPSKKTDKSEENR</sequence>
<protein>
    <submittedName>
        <fullName evidence="2">4903_t:CDS:1</fullName>
    </submittedName>
</protein>
<feature type="compositionally biased region" description="Basic and acidic residues" evidence="1">
    <location>
        <begin position="215"/>
        <end position="230"/>
    </location>
</feature>
<organism evidence="2 3">
    <name type="scientific">Funneliformis caledonium</name>
    <dbReference type="NCBI Taxonomy" id="1117310"/>
    <lineage>
        <taxon>Eukaryota</taxon>
        <taxon>Fungi</taxon>
        <taxon>Fungi incertae sedis</taxon>
        <taxon>Mucoromycota</taxon>
        <taxon>Glomeromycotina</taxon>
        <taxon>Glomeromycetes</taxon>
        <taxon>Glomerales</taxon>
        <taxon>Glomeraceae</taxon>
        <taxon>Funneliformis</taxon>
    </lineage>
</organism>
<accession>A0A9N9HYY3</accession>
<comment type="caution">
    <text evidence="2">The sequence shown here is derived from an EMBL/GenBank/DDBJ whole genome shotgun (WGS) entry which is preliminary data.</text>
</comment>
<dbReference type="OrthoDB" id="2377911at2759"/>
<feature type="compositionally biased region" description="Basic and acidic residues" evidence="1">
    <location>
        <begin position="112"/>
        <end position="121"/>
    </location>
</feature>
<feature type="region of interest" description="Disordered" evidence="1">
    <location>
        <begin position="208"/>
        <end position="230"/>
    </location>
</feature>
<evidence type="ECO:0000313" key="3">
    <source>
        <dbReference type="Proteomes" id="UP000789570"/>
    </source>
</evidence>
<reference evidence="2" key="1">
    <citation type="submission" date="2021-06" db="EMBL/GenBank/DDBJ databases">
        <authorList>
            <person name="Kallberg Y."/>
            <person name="Tangrot J."/>
            <person name="Rosling A."/>
        </authorList>
    </citation>
    <scope>NUCLEOTIDE SEQUENCE</scope>
    <source>
        <strain evidence="2">UK204</strain>
    </source>
</reference>
<feature type="region of interest" description="Disordered" evidence="1">
    <location>
        <begin position="112"/>
        <end position="161"/>
    </location>
</feature>
<name>A0A9N9HYY3_9GLOM</name>
<feature type="non-terminal residue" evidence="2">
    <location>
        <position position="230"/>
    </location>
</feature>
<gene>
    <name evidence="2" type="ORF">FCALED_LOCUS14020</name>
</gene>
<feature type="compositionally biased region" description="Basic and acidic residues" evidence="1">
    <location>
        <begin position="131"/>
        <end position="144"/>
    </location>
</feature>
<keyword evidence="3" id="KW-1185">Reference proteome</keyword>
<proteinExistence type="predicted"/>
<dbReference type="AlphaFoldDB" id="A0A9N9HYY3"/>
<evidence type="ECO:0000313" key="2">
    <source>
        <dbReference type="EMBL" id="CAG8712980.1"/>
    </source>
</evidence>
<evidence type="ECO:0000256" key="1">
    <source>
        <dbReference type="SAM" id="MobiDB-lite"/>
    </source>
</evidence>
<dbReference type="EMBL" id="CAJVPQ010009144">
    <property type="protein sequence ID" value="CAG8712980.1"/>
    <property type="molecule type" value="Genomic_DNA"/>
</dbReference>
<dbReference type="Proteomes" id="UP000789570">
    <property type="component" value="Unassembled WGS sequence"/>
</dbReference>